<dbReference type="RefSeq" id="WP_084252203.1">
    <property type="nucleotide sequence ID" value="NZ_BDCR01000001.1"/>
</dbReference>
<comment type="function">
    <text evidence="1">DNA polymerase III is a complex, multichain enzyme responsible for most of the replicative synthesis in bacteria. The epsilon subunit contain the editing function and is a proofreading 3'-5' exonuclease.</text>
</comment>
<dbReference type="GO" id="GO:0003676">
    <property type="term" value="F:nucleic acid binding"/>
    <property type="evidence" value="ECO:0007669"/>
    <property type="project" value="InterPro"/>
</dbReference>
<name>A0A170YAT4_9BACT</name>
<dbReference type="Proteomes" id="UP000076586">
    <property type="component" value="Unassembled WGS sequence"/>
</dbReference>
<evidence type="ECO:0000313" key="4">
    <source>
        <dbReference type="EMBL" id="GAT61648.1"/>
    </source>
</evidence>
<sequence length="182" mass="20501">MTFTAIDFETAHAQFPCEIGLCRIEDGEITKTFSRLIKPACFPYMNPWCQKVHGISSSNLQFEATFEEMWGELRPWLEDTVLVAHNAAFDMGVLRASLRHYDLAIPHSDYVCSVSLSKKTWKGLPSYKLNSLCDMFDIRFRHHRAGADAEACAKLVLKAGEEMVTPSLESLLARSGLKLKAL</sequence>
<dbReference type="GO" id="GO:0006259">
    <property type="term" value="P:DNA metabolic process"/>
    <property type="evidence" value="ECO:0007669"/>
    <property type="project" value="UniProtKB-ARBA"/>
</dbReference>
<dbReference type="EMBL" id="BDCR01000001">
    <property type="protein sequence ID" value="GAT61648.1"/>
    <property type="molecule type" value="Genomic_DNA"/>
</dbReference>
<dbReference type="AlphaFoldDB" id="A0A170YAT4"/>
<dbReference type="Gene3D" id="3.30.420.10">
    <property type="entry name" value="Ribonuclease H-like superfamily/Ribonuclease H"/>
    <property type="match status" value="1"/>
</dbReference>
<dbReference type="InterPro" id="IPR036397">
    <property type="entry name" value="RNaseH_sf"/>
</dbReference>
<dbReference type="InterPro" id="IPR013520">
    <property type="entry name" value="Ribonucl_H"/>
</dbReference>
<accession>A0A170YAT4</accession>
<gene>
    <name evidence="4" type="ORF">PJIAN_1228</name>
</gene>
<dbReference type="SUPFAM" id="SSF53098">
    <property type="entry name" value="Ribonuclease H-like"/>
    <property type="match status" value="1"/>
</dbReference>
<proteinExistence type="predicted"/>
<dbReference type="GO" id="GO:0008408">
    <property type="term" value="F:3'-5' exonuclease activity"/>
    <property type="evidence" value="ECO:0007669"/>
    <property type="project" value="TreeGrafter"/>
</dbReference>
<evidence type="ECO:0000313" key="5">
    <source>
        <dbReference type="Proteomes" id="UP000076586"/>
    </source>
</evidence>
<keyword evidence="5" id="KW-1185">Reference proteome</keyword>
<dbReference type="CDD" id="cd06130">
    <property type="entry name" value="DNA_pol_III_epsilon_like"/>
    <property type="match status" value="1"/>
</dbReference>
<feature type="domain" description="Exonuclease" evidence="3">
    <location>
        <begin position="2"/>
        <end position="165"/>
    </location>
</feature>
<protein>
    <submittedName>
        <fullName evidence="4">DNA polymerase-3 subunit epsilon</fullName>
    </submittedName>
</protein>
<reference evidence="5" key="2">
    <citation type="journal article" date="2017" name="Genome Announc.">
        <title>Draft genome sequence of Paludibacter jiangxiensis NM7(T), a propionate-producing fermentative bacterium.</title>
        <authorList>
            <person name="Qiu Y.-L."/>
            <person name="Tourlousse D.M."/>
            <person name="Matsuura N."/>
            <person name="Ohashi A."/>
            <person name="Sekiguchi Y."/>
        </authorList>
    </citation>
    <scope>NUCLEOTIDE SEQUENCE [LARGE SCALE GENOMIC DNA]</scope>
    <source>
        <strain evidence="5">NM7</strain>
    </source>
</reference>
<evidence type="ECO:0000256" key="1">
    <source>
        <dbReference type="ARBA" id="ARBA00025483"/>
    </source>
</evidence>
<comment type="caution">
    <text evidence="4">The sequence shown here is derived from an EMBL/GenBank/DDBJ whole genome shotgun (WGS) entry which is preliminary data.</text>
</comment>
<dbReference type="InterPro" id="IPR012337">
    <property type="entry name" value="RNaseH-like_sf"/>
</dbReference>
<dbReference type="Pfam" id="PF00929">
    <property type="entry name" value="RNase_T"/>
    <property type="match status" value="1"/>
</dbReference>
<comment type="subunit">
    <text evidence="2">DNA polymerase III contains a core (composed of alpha, epsilon and theta chains) that associates with a tau subunit. This core dimerizes to form the POLIII' complex. PolIII' associates with the gamma complex (composed of gamma, delta, delta', psi and chi chains) and with the beta chain to form the complete DNA polymerase III complex.</text>
</comment>
<evidence type="ECO:0000256" key="2">
    <source>
        <dbReference type="ARBA" id="ARBA00026073"/>
    </source>
</evidence>
<dbReference type="FunFam" id="3.30.420.10:FF:000045">
    <property type="entry name" value="3'-5' exonuclease DinG"/>
    <property type="match status" value="1"/>
</dbReference>
<dbReference type="GO" id="GO:0005829">
    <property type="term" value="C:cytosol"/>
    <property type="evidence" value="ECO:0007669"/>
    <property type="project" value="TreeGrafter"/>
</dbReference>
<dbReference type="PANTHER" id="PTHR30231">
    <property type="entry name" value="DNA POLYMERASE III SUBUNIT EPSILON"/>
    <property type="match status" value="1"/>
</dbReference>
<reference evidence="5" key="1">
    <citation type="submission" date="2016-04" db="EMBL/GenBank/DDBJ databases">
        <title>Draft genome sequence of Paludibacter jiangxiensis strain NM7.</title>
        <authorList>
            <person name="Qiu Y."/>
            <person name="Matsuura N."/>
            <person name="Ohashi A."/>
            <person name="Tourlousse M.D."/>
            <person name="Sekiguchi Y."/>
        </authorList>
    </citation>
    <scope>NUCLEOTIDE SEQUENCE [LARGE SCALE GENOMIC DNA]</scope>
    <source>
        <strain evidence="5">NM7</strain>
    </source>
</reference>
<dbReference type="SMART" id="SM00479">
    <property type="entry name" value="EXOIII"/>
    <property type="match status" value="1"/>
</dbReference>
<evidence type="ECO:0000259" key="3">
    <source>
        <dbReference type="SMART" id="SM00479"/>
    </source>
</evidence>
<organism evidence="4 5">
    <name type="scientific">Paludibacter jiangxiensis</name>
    <dbReference type="NCBI Taxonomy" id="681398"/>
    <lineage>
        <taxon>Bacteria</taxon>
        <taxon>Pseudomonadati</taxon>
        <taxon>Bacteroidota</taxon>
        <taxon>Bacteroidia</taxon>
        <taxon>Bacteroidales</taxon>
        <taxon>Paludibacteraceae</taxon>
        <taxon>Paludibacter</taxon>
    </lineage>
</organism>
<dbReference type="STRING" id="681398.PJIAN_1228"/>
<dbReference type="PANTHER" id="PTHR30231:SF42">
    <property type="entry name" value="EXONUCLEASE"/>
    <property type="match status" value="1"/>
</dbReference>
<dbReference type="OrthoDB" id="9803913at2"/>